<proteinExistence type="predicted"/>
<feature type="domain" description="Reverse transcriptase zinc-binding" evidence="1">
    <location>
        <begin position="17"/>
        <end position="73"/>
    </location>
</feature>
<protein>
    <recommendedName>
        <fullName evidence="1">Reverse transcriptase zinc-binding domain-containing protein</fullName>
    </recommendedName>
</protein>
<reference evidence="2" key="1">
    <citation type="journal article" date="2018" name="DNA Res.">
        <title>Multiple hybrid de novo genome assembly of finger millet, an orphan allotetraploid crop.</title>
        <authorList>
            <person name="Hatakeyama M."/>
            <person name="Aluri S."/>
            <person name="Balachadran M.T."/>
            <person name="Sivarajan S.R."/>
            <person name="Patrignani A."/>
            <person name="Gruter S."/>
            <person name="Poveda L."/>
            <person name="Shimizu-Inatsugi R."/>
            <person name="Baeten J."/>
            <person name="Francoijs K.J."/>
            <person name="Nataraja K.N."/>
            <person name="Reddy Y.A.N."/>
            <person name="Phadnis S."/>
            <person name="Ravikumar R.L."/>
            <person name="Schlapbach R."/>
            <person name="Sreeman S.M."/>
            <person name="Shimizu K.K."/>
        </authorList>
    </citation>
    <scope>NUCLEOTIDE SEQUENCE</scope>
</reference>
<dbReference type="InterPro" id="IPR026960">
    <property type="entry name" value="RVT-Znf"/>
</dbReference>
<reference evidence="2" key="2">
    <citation type="submission" date="2021-12" db="EMBL/GenBank/DDBJ databases">
        <title>Resequencing data analysis of finger millet.</title>
        <authorList>
            <person name="Hatakeyama M."/>
            <person name="Aluri S."/>
            <person name="Balachadran M.T."/>
            <person name="Sivarajan S.R."/>
            <person name="Poveda L."/>
            <person name="Shimizu-Inatsugi R."/>
            <person name="Schlapbach R."/>
            <person name="Sreeman S.M."/>
            <person name="Shimizu K.K."/>
        </authorList>
    </citation>
    <scope>NUCLEOTIDE SEQUENCE</scope>
</reference>
<sequence length="172" mass="20065">MARLCLNHGVDFGSLGPHRIKVFLWVAIRNKCWTADRLASRGLPHPSHCVLCDQEVEDVQHILTSCVFARQFWFRVLAPLDLIHCVLSRREKIFVDWWGKAHKQVRKEDRKGFNSLVILGSWILWKHRNACVFEEMQPCINTIIREFENEKHLWGLAGARSLRTLAQAEEIV</sequence>
<name>A0AAV5E122_ELECO</name>
<evidence type="ECO:0000313" key="3">
    <source>
        <dbReference type="Proteomes" id="UP001054889"/>
    </source>
</evidence>
<evidence type="ECO:0000313" key="2">
    <source>
        <dbReference type="EMBL" id="GJN16185.1"/>
    </source>
</evidence>
<evidence type="ECO:0000259" key="1">
    <source>
        <dbReference type="Pfam" id="PF13966"/>
    </source>
</evidence>
<accession>A0AAV5E122</accession>
<comment type="caution">
    <text evidence="2">The sequence shown here is derived from an EMBL/GenBank/DDBJ whole genome shotgun (WGS) entry which is preliminary data.</text>
</comment>
<gene>
    <name evidence="2" type="primary">gb03145</name>
    <name evidence="2" type="ORF">PR202_gb03145</name>
</gene>
<dbReference type="Pfam" id="PF13966">
    <property type="entry name" value="zf-RVT"/>
    <property type="match status" value="1"/>
</dbReference>
<dbReference type="AlphaFoldDB" id="A0AAV5E122"/>
<keyword evidence="3" id="KW-1185">Reference proteome</keyword>
<dbReference type="Proteomes" id="UP001054889">
    <property type="component" value="Unassembled WGS sequence"/>
</dbReference>
<dbReference type="EMBL" id="BQKI01000072">
    <property type="protein sequence ID" value="GJN16185.1"/>
    <property type="molecule type" value="Genomic_DNA"/>
</dbReference>
<organism evidence="2 3">
    <name type="scientific">Eleusine coracana subsp. coracana</name>
    <dbReference type="NCBI Taxonomy" id="191504"/>
    <lineage>
        <taxon>Eukaryota</taxon>
        <taxon>Viridiplantae</taxon>
        <taxon>Streptophyta</taxon>
        <taxon>Embryophyta</taxon>
        <taxon>Tracheophyta</taxon>
        <taxon>Spermatophyta</taxon>
        <taxon>Magnoliopsida</taxon>
        <taxon>Liliopsida</taxon>
        <taxon>Poales</taxon>
        <taxon>Poaceae</taxon>
        <taxon>PACMAD clade</taxon>
        <taxon>Chloridoideae</taxon>
        <taxon>Cynodonteae</taxon>
        <taxon>Eleusininae</taxon>
        <taxon>Eleusine</taxon>
    </lineage>
</organism>